<comment type="caution">
    <text evidence="1">The sequence shown here is derived from an EMBL/GenBank/DDBJ whole genome shotgun (WGS) entry which is preliminary data.</text>
</comment>
<dbReference type="EMBL" id="CALNXJ010000021">
    <property type="protein sequence ID" value="CAH3125242.1"/>
    <property type="molecule type" value="Genomic_DNA"/>
</dbReference>
<gene>
    <name evidence="1" type="ORF">PMEA_00012014</name>
</gene>
<evidence type="ECO:0000313" key="1">
    <source>
        <dbReference type="EMBL" id="CAH3125242.1"/>
    </source>
</evidence>
<accession>A0AAU9WTB0</accession>
<dbReference type="Proteomes" id="UP001159428">
    <property type="component" value="Unassembled WGS sequence"/>
</dbReference>
<proteinExistence type="predicted"/>
<evidence type="ECO:0000313" key="2">
    <source>
        <dbReference type="Proteomes" id="UP001159428"/>
    </source>
</evidence>
<sequence length="266" mass="29805">MTNCSTRGHILMVRRQSCIPSYFSVYESQLPMDNEYSDSKLEAAEPEKRSSRFYLLYSRSSASETEYLTFPPRAADDNAMDSATHTTRLLSSAPAKRFSCNVSKMAYPMRNRMVCDGYFGCPDDYITPDKGNVHAGSSLKRRKPVCILPWKKRQRRCPKIKKKTKGKNAKHETKSPKVDCVISSLERTIVSGIRARVHAAKHSQGTGTKSHPALFYSHFIGKGSSIPSRKICAPKKDPPCDGYFGCHGDGSMRGKAKGKRKPIPRF</sequence>
<name>A0AAU9WTB0_9CNID</name>
<organism evidence="1 2">
    <name type="scientific">Pocillopora meandrina</name>
    <dbReference type="NCBI Taxonomy" id="46732"/>
    <lineage>
        <taxon>Eukaryota</taxon>
        <taxon>Metazoa</taxon>
        <taxon>Cnidaria</taxon>
        <taxon>Anthozoa</taxon>
        <taxon>Hexacorallia</taxon>
        <taxon>Scleractinia</taxon>
        <taxon>Astrocoeniina</taxon>
        <taxon>Pocilloporidae</taxon>
        <taxon>Pocillopora</taxon>
    </lineage>
</organism>
<reference evidence="1 2" key="1">
    <citation type="submission" date="2022-05" db="EMBL/GenBank/DDBJ databases">
        <authorList>
            <consortium name="Genoscope - CEA"/>
            <person name="William W."/>
        </authorList>
    </citation>
    <scope>NUCLEOTIDE SEQUENCE [LARGE SCALE GENOMIC DNA]</scope>
</reference>
<dbReference type="AlphaFoldDB" id="A0AAU9WTB0"/>
<keyword evidence="2" id="KW-1185">Reference proteome</keyword>
<protein>
    <submittedName>
        <fullName evidence="1">Uncharacterized protein</fullName>
    </submittedName>
</protein>